<evidence type="ECO:0000313" key="1">
    <source>
        <dbReference type="EMBL" id="PWK28543.1"/>
    </source>
</evidence>
<dbReference type="AlphaFoldDB" id="A0A316EFR8"/>
<name>A0A316EFR8_9BACT</name>
<accession>A0A316EFR8</accession>
<dbReference type="Proteomes" id="UP000245489">
    <property type="component" value="Unassembled WGS sequence"/>
</dbReference>
<comment type="caution">
    <text evidence="1">The sequence shown here is derived from an EMBL/GenBank/DDBJ whole genome shotgun (WGS) entry which is preliminary data.</text>
</comment>
<sequence>MTYYTISAFFCLMKKLLITTILIFCFISTYSQDKVKFTKKNFTIPSISPSEFPCLDDVLTQSTTFQIADKVPVALPMLKKDYFKIDGFIKDVNENGQMKIYVSISQPEYLKSRVDTFFNKKTYRFYYVPSYVFKVTIKVEVKCKAQSIYTEEFKALERIPVDEFQTKEELIKGLTNIELKNEFGSEIEKAVNMSLMNIQRKLNQKLGYFTNQSKETFVFLTNKEHPEYAKMLEFENEITAQMAKVTLEKGLDAMALVPHVAYLEGLLTKYPASPDNTKIRFIVTNNLAQLYFLLENKDKALLVSDLLIKNDMRKIWGRELIDRTDNARFANLKIRHHLPRFSELKKLGFQMQQEAIQEKEDTRLAFFEKIERDIADWEQEKTNRLKYIETAKNTKISMLDSVSKQNNAALLKKIVDGYGGGQILKGVEKVHILSKLTFEETNIPVYDEKWGLAFTNYLLKKKNPDLFYVVVNQAESWQHDDRVRAEKWKKMSNSDYLNVLPNLDPLYLLSSFRLDLWNNYELLADAIIDGRLCYHLTYIEKTVNSSNRSVPKTEHHLFIDQEKNRVISSEKIEFEDGKKLSFERKIYQDYRELISLNSGAVPHRILYQIEDFYGETFYQEQIEKIEINSGFANRIFIKEVYSGGFK</sequence>
<reference evidence="1 2" key="1">
    <citation type="submission" date="2018-05" db="EMBL/GenBank/DDBJ databases">
        <title>Genomic Encyclopedia of Archaeal and Bacterial Type Strains, Phase II (KMG-II): from individual species to whole genera.</title>
        <authorList>
            <person name="Goeker M."/>
        </authorList>
    </citation>
    <scope>NUCLEOTIDE SEQUENCE [LARGE SCALE GENOMIC DNA]</scope>
    <source>
        <strain evidence="1 2">DSM 22214</strain>
    </source>
</reference>
<keyword evidence="2" id="KW-1185">Reference proteome</keyword>
<organism evidence="1 2">
    <name type="scientific">Arcicella aurantiaca</name>
    <dbReference type="NCBI Taxonomy" id="591202"/>
    <lineage>
        <taxon>Bacteria</taxon>
        <taxon>Pseudomonadati</taxon>
        <taxon>Bacteroidota</taxon>
        <taxon>Cytophagia</taxon>
        <taxon>Cytophagales</taxon>
        <taxon>Flectobacillaceae</taxon>
        <taxon>Arcicella</taxon>
    </lineage>
</organism>
<protein>
    <submittedName>
        <fullName evidence="1">Uncharacterized protein</fullName>
    </submittedName>
</protein>
<gene>
    <name evidence="1" type="ORF">LV89_00747</name>
</gene>
<dbReference type="EMBL" id="QGGO01000003">
    <property type="protein sequence ID" value="PWK28543.1"/>
    <property type="molecule type" value="Genomic_DNA"/>
</dbReference>
<proteinExistence type="predicted"/>
<evidence type="ECO:0000313" key="2">
    <source>
        <dbReference type="Proteomes" id="UP000245489"/>
    </source>
</evidence>